<gene>
    <name evidence="2" type="ORF">Tco_0838881</name>
</gene>
<reference evidence="2" key="1">
    <citation type="journal article" date="2022" name="Int. J. Mol. Sci.">
        <title>Draft Genome of Tanacetum Coccineum: Genomic Comparison of Closely Related Tanacetum-Family Plants.</title>
        <authorList>
            <person name="Yamashiro T."/>
            <person name="Shiraishi A."/>
            <person name="Nakayama K."/>
            <person name="Satake H."/>
        </authorList>
    </citation>
    <scope>NUCLEOTIDE SEQUENCE</scope>
</reference>
<dbReference type="PANTHER" id="PTHR40836:SF4">
    <property type="entry name" value="RB1-INDUCIBLE COILED-COIL PROTEIN"/>
    <property type="match status" value="1"/>
</dbReference>
<evidence type="ECO:0000313" key="2">
    <source>
        <dbReference type="EMBL" id="GJT04419.1"/>
    </source>
</evidence>
<dbReference type="EMBL" id="BQNB010012507">
    <property type="protein sequence ID" value="GJT04419.1"/>
    <property type="molecule type" value="Genomic_DNA"/>
</dbReference>
<proteinExistence type="predicted"/>
<organism evidence="2 3">
    <name type="scientific">Tanacetum coccineum</name>
    <dbReference type="NCBI Taxonomy" id="301880"/>
    <lineage>
        <taxon>Eukaryota</taxon>
        <taxon>Viridiplantae</taxon>
        <taxon>Streptophyta</taxon>
        <taxon>Embryophyta</taxon>
        <taxon>Tracheophyta</taxon>
        <taxon>Spermatophyta</taxon>
        <taxon>Magnoliopsida</taxon>
        <taxon>eudicotyledons</taxon>
        <taxon>Gunneridae</taxon>
        <taxon>Pentapetalae</taxon>
        <taxon>asterids</taxon>
        <taxon>campanulids</taxon>
        <taxon>Asterales</taxon>
        <taxon>Asteraceae</taxon>
        <taxon>Asteroideae</taxon>
        <taxon>Anthemideae</taxon>
        <taxon>Anthemidinae</taxon>
        <taxon>Tanacetum</taxon>
    </lineage>
</organism>
<sequence>MALYSNSSTKVDLFEDLRKSRYVRTDEKRLFPTRKKTVSEDFEESGPYLAPTRIVIPRPSFYNISNPEEDLVSSSGAFEDRNNIEDFLEEVKERLRYELHGKPIKSVLVRGCGIETPYSERPSNPKQIAQHIAKHCSGTNSSEFISKYTRILLSYRLRNVLRKASHSTISDEDEKDENDIQSKSFRFGPDDMNVTLERNLSPINLITDVPPTPASVCSSIHEDFYRATYCAGPTTPCALTSNDNDLLQAFRDISSHPSEESITKEQPFEYGMAIELEDEDEAYIQDLLIAS</sequence>
<comment type="caution">
    <text evidence="2">The sequence shown here is derived from an EMBL/GenBank/DDBJ whole genome shotgun (WGS) entry which is preliminary data.</text>
</comment>
<evidence type="ECO:0000313" key="3">
    <source>
        <dbReference type="Proteomes" id="UP001151760"/>
    </source>
</evidence>
<protein>
    <submittedName>
        <fullName evidence="2">Uncharacterized protein</fullName>
    </submittedName>
</protein>
<reference evidence="2" key="2">
    <citation type="submission" date="2022-01" db="EMBL/GenBank/DDBJ databases">
        <authorList>
            <person name="Yamashiro T."/>
            <person name="Shiraishi A."/>
            <person name="Satake H."/>
            <person name="Nakayama K."/>
        </authorList>
    </citation>
    <scope>NUCLEOTIDE SEQUENCE</scope>
</reference>
<accession>A0ABQ5AU41</accession>
<name>A0ABQ5AU41_9ASTR</name>
<feature type="region of interest" description="Disordered" evidence="1">
    <location>
        <begin position="166"/>
        <end position="186"/>
    </location>
</feature>
<evidence type="ECO:0000256" key="1">
    <source>
        <dbReference type="SAM" id="MobiDB-lite"/>
    </source>
</evidence>
<keyword evidence="3" id="KW-1185">Reference proteome</keyword>
<dbReference type="Proteomes" id="UP001151760">
    <property type="component" value="Unassembled WGS sequence"/>
</dbReference>
<feature type="compositionally biased region" description="Acidic residues" evidence="1">
    <location>
        <begin position="170"/>
        <end position="179"/>
    </location>
</feature>
<dbReference type="PANTHER" id="PTHR40836">
    <property type="entry name" value="RB1-INDUCIBLE COILED-COIL PROTEIN"/>
    <property type="match status" value="1"/>
</dbReference>